<feature type="repeat" description="RCC1" evidence="2">
    <location>
        <begin position="1127"/>
        <end position="1176"/>
    </location>
</feature>
<reference evidence="5" key="1">
    <citation type="submission" date="2013-12" db="EMBL/GenBank/DDBJ databases">
        <title>The Genome Sequence of Aphanomyces invadans NJM9701.</title>
        <authorList>
            <consortium name="The Broad Institute Genomics Platform"/>
            <person name="Russ C."/>
            <person name="Tyler B."/>
            <person name="van West P."/>
            <person name="Dieguez-Uribeondo J."/>
            <person name="Young S.K."/>
            <person name="Zeng Q."/>
            <person name="Gargeya S."/>
            <person name="Fitzgerald M."/>
            <person name="Abouelleil A."/>
            <person name="Alvarado L."/>
            <person name="Chapman S.B."/>
            <person name="Gainer-Dewar J."/>
            <person name="Goldberg J."/>
            <person name="Griggs A."/>
            <person name="Gujja S."/>
            <person name="Hansen M."/>
            <person name="Howarth C."/>
            <person name="Imamovic A."/>
            <person name="Ireland A."/>
            <person name="Larimer J."/>
            <person name="McCowan C."/>
            <person name="Murphy C."/>
            <person name="Pearson M."/>
            <person name="Poon T.W."/>
            <person name="Priest M."/>
            <person name="Roberts A."/>
            <person name="Saif S."/>
            <person name="Shea T."/>
            <person name="Sykes S."/>
            <person name="Wortman J."/>
            <person name="Nusbaum C."/>
            <person name="Birren B."/>
        </authorList>
    </citation>
    <scope>NUCLEOTIDE SEQUENCE [LARGE SCALE GENOMIC DNA]</scope>
    <source>
        <strain evidence="5">NJM9701</strain>
    </source>
</reference>
<dbReference type="PANTHER" id="PTHR22872">
    <property type="entry name" value="BTK-BINDING PROTEIN-RELATED"/>
    <property type="match status" value="1"/>
</dbReference>
<dbReference type="Pfam" id="PF13540">
    <property type="entry name" value="RCC1_2"/>
    <property type="match status" value="1"/>
</dbReference>
<dbReference type="GeneID" id="20082956"/>
<dbReference type="STRING" id="157072.A0A024U852"/>
<dbReference type="EMBL" id="KI913961">
    <property type="protein sequence ID" value="ETW02380.1"/>
    <property type="molecule type" value="Genomic_DNA"/>
</dbReference>
<evidence type="ECO:0000256" key="1">
    <source>
        <dbReference type="ARBA" id="ARBA00022737"/>
    </source>
</evidence>
<feature type="repeat" description="RCC1" evidence="2">
    <location>
        <begin position="1278"/>
        <end position="1331"/>
    </location>
</feature>
<evidence type="ECO:0000313" key="5">
    <source>
        <dbReference type="EMBL" id="ETW02380.1"/>
    </source>
</evidence>
<dbReference type="VEuPathDB" id="FungiDB:H310_05906"/>
<evidence type="ECO:0000259" key="3">
    <source>
        <dbReference type="Pfam" id="PF12807"/>
    </source>
</evidence>
<sequence>MSIVATTQGYKKNQGILRPWRSRQFTLLSDGWFMWDKEQAGTRGKCWDLVETVIGSTLTRVNQYITFLVTFEDNTSLLGFTSEIEAQEWNDMMQEIADENAAGRREWTAGFKDALKAQYILTRRTLVLKIKPRDWNKEWQFCLRSQPGDGLSMQVRRMKRMYGLWLQFNQYALMLVDAVVHSPDPTEFERDYNETDSREWWYDPSQPHMIIYQVGPLILKVAAQHWSCAKQLQQDMRFLGSFKELYDVFRTLAIATVQGDKFRDVQQLKFPLVSTLEARDMRVAVFAQPIGDSHPVGVPSQQIHALLTNMKFTRPAQVLDALPYKELPRFSSIYRSTVSDDMYLMQIESPYANVLRTSLRPTAAMAGCFVRCDETRPIEMLSDADLANMKAELEKSKKGLVHYLNMKGIKSKFELLPYLDLMYFSTDIVSTAVNKRATNVVGSKVYGDVVFTYNPTHSRLPLDLKEAFVLNRAAGDIKHYVSMLREPDIASSSVERYEANIMQTMATTIADFAARLVTLGDAIQEHATMTMQNSEPAVDSRDVIYVSDGNHLREHMRNYGINLCFLPAVLGSLALVQHGTQTVVMSEIVARVAKHMLRHQLVRHKDKARTPTAVQLFNSILQGLAEASPHTSQFWGVDLPLWCTLGPYSASLSVVPHSVMNTELFHGRLRQNPAPLYMALLRTLRLTLTSRVIKKLLADGNTLKLPPLEEEDIVSFQKTKLVTAWSNLQHTDLTSFTQQLLHLEKLYQTTLMPSRHSTMRQHNTAGHVVQSKGDGYLELFRTVDERVSGVLEGTSDNVEEYGIERSLLANLHKAMACARAADVPAVRATLTDVQRTMDLLPSHALVPVGVYLVMVFLEMFLVENEPPQAVETLVAVYIHAWRWLRLLFRPGNISQLMIESSSHMLSLVVLVKLRQVLKTFATQNVSIQKFYAMLTLLVKSMPSWQDLAKFLEPKNWFKKVEQHFLGLRAMYLPKALLDDLQAIPPFDLCDNSFWATNGLAFVEGNMMGMSLDVEQRNIAANQQRDPALHAFSNAQANAPVRNIDFNVLQFPLPMKNTVQFVSCGYRHAAVITTRAELFTLGYGECGRLGHGDENAVTQPKHVDFFTGIPVSHVSCGREHTMVVTADERVFGFGWGEAGRLGTGESGKCLQPSQVTNVPPVSKVACGREHTLMLCTSGQVLACGAGYGGRCGVGSEDDVPVATPVVIENTPVIVAIDAGECHSAAIDRDGNVYTWGFGGSGALGRGSLENDVVPLQVPLLKASSVGCGAYHTVAVLLDGTVYGWGDALAGQLGDIAVTLGDMRTTPHKISIGQVVATQVSCGSFTTAIVSTTGEVYRWGSPEAGNGAPLNKMDACPTKVEMPDGVRMGVVSCGAYQMMMATAVATFTFQKDEHFCM</sequence>
<dbReference type="OrthoDB" id="297375at2759"/>
<dbReference type="Pfam" id="PF12807">
    <property type="entry name" value="eIF3_p135"/>
    <property type="match status" value="1"/>
</dbReference>
<dbReference type="RefSeq" id="XP_008868985.1">
    <property type="nucleotide sequence ID" value="XM_008870763.1"/>
</dbReference>
<dbReference type="PROSITE" id="PS50012">
    <property type="entry name" value="RCC1_3"/>
    <property type="match status" value="5"/>
</dbReference>
<accession>A0A024U852</accession>
<feature type="domain" description="CLU central" evidence="3">
    <location>
        <begin position="547"/>
        <end position="631"/>
    </location>
</feature>
<dbReference type="SUPFAM" id="SSF50729">
    <property type="entry name" value="PH domain-like"/>
    <property type="match status" value="1"/>
</dbReference>
<feature type="repeat" description="RCC1" evidence="2">
    <location>
        <begin position="1177"/>
        <end position="1228"/>
    </location>
</feature>
<feature type="repeat" description="RCC1" evidence="2">
    <location>
        <begin position="1075"/>
        <end position="1126"/>
    </location>
</feature>
<dbReference type="InterPro" id="IPR058923">
    <property type="entry name" value="RCC1-like_dom"/>
</dbReference>
<dbReference type="InterPro" id="IPR033646">
    <property type="entry name" value="CLU-central"/>
</dbReference>
<evidence type="ECO:0000256" key="2">
    <source>
        <dbReference type="PROSITE-ProRule" id="PRU00235"/>
    </source>
</evidence>
<name>A0A024U852_9STRA</name>
<feature type="repeat" description="RCC1" evidence="2">
    <location>
        <begin position="1229"/>
        <end position="1277"/>
    </location>
</feature>
<dbReference type="Gene3D" id="2.130.10.30">
    <property type="entry name" value="Regulator of chromosome condensation 1/beta-lactamase-inhibitor protein II"/>
    <property type="match status" value="2"/>
</dbReference>
<organism evidence="5">
    <name type="scientific">Aphanomyces invadans</name>
    <dbReference type="NCBI Taxonomy" id="157072"/>
    <lineage>
        <taxon>Eukaryota</taxon>
        <taxon>Sar</taxon>
        <taxon>Stramenopiles</taxon>
        <taxon>Oomycota</taxon>
        <taxon>Saprolegniomycetes</taxon>
        <taxon>Saprolegniales</taxon>
        <taxon>Verrucalvaceae</taxon>
        <taxon>Aphanomyces</taxon>
    </lineage>
</organism>
<protein>
    <submittedName>
        <fullName evidence="5">Uncharacterized protein</fullName>
    </submittedName>
</protein>
<dbReference type="InterPro" id="IPR009091">
    <property type="entry name" value="RCC1/BLIP-II"/>
</dbReference>
<evidence type="ECO:0000259" key="4">
    <source>
        <dbReference type="Pfam" id="PF25390"/>
    </source>
</evidence>
<dbReference type="Pfam" id="PF25390">
    <property type="entry name" value="WD40_RLD"/>
    <property type="match status" value="1"/>
</dbReference>
<dbReference type="SUPFAM" id="SSF50985">
    <property type="entry name" value="RCC1/BLIP-II"/>
    <property type="match status" value="1"/>
</dbReference>
<dbReference type="InterPro" id="IPR000408">
    <property type="entry name" value="Reg_chr_condens"/>
</dbReference>
<feature type="domain" description="RCC1-like" evidence="4">
    <location>
        <begin position="1053"/>
        <end position="1257"/>
    </location>
</feature>
<dbReference type="PROSITE" id="PS00626">
    <property type="entry name" value="RCC1_2"/>
    <property type="match status" value="4"/>
</dbReference>
<keyword evidence="1" id="KW-0677">Repeat</keyword>
<dbReference type="CDD" id="cd00821">
    <property type="entry name" value="PH"/>
    <property type="match status" value="1"/>
</dbReference>
<dbReference type="InterPro" id="IPR051625">
    <property type="entry name" value="Signaling_Regulatory_Domain"/>
</dbReference>
<proteinExistence type="predicted"/>
<gene>
    <name evidence="5" type="ORF">H310_05906</name>
</gene>
<dbReference type="PRINTS" id="PR00633">
    <property type="entry name" value="RCCNDNSATION"/>
</dbReference>
<dbReference type="eggNOG" id="KOG1426">
    <property type="taxonomic scope" value="Eukaryota"/>
</dbReference>